<dbReference type="Pfam" id="PF07963">
    <property type="entry name" value="N_methyl"/>
    <property type="match status" value="1"/>
</dbReference>
<keyword evidence="3" id="KW-1185">Reference proteome</keyword>
<feature type="transmembrane region" description="Helical" evidence="1">
    <location>
        <begin position="12"/>
        <end position="33"/>
    </location>
</feature>
<evidence type="ECO:0000313" key="3">
    <source>
        <dbReference type="Proteomes" id="UP000184526"/>
    </source>
</evidence>
<keyword evidence="1" id="KW-0812">Transmembrane</keyword>
<gene>
    <name evidence="2" type="ORF">SAMN02745196_00412</name>
</gene>
<sequence>MKRKKLITSGNTLIEVLVALGILSIFMSAIFTMESANKSIKIKTNFAKERISIVKCLKEKVINEVSSEELMRNFQNKTVYASKEKIELKSLLKANIFEIFTDEKPSSYPYAELNIYKEGELINCKVTILNREDLKSQYSFYKGINR</sequence>
<reference evidence="2 3" key="1">
    <citation type="submission" date="2016-11" db="EMBL/GenBank/DDBJ databases">
        <authorList>
            <person name="Jaros S."/>
            <person name="Januszkiewicz K."/>
            <person name="Wedrychowicz H."/>
        </authorList>
    </citation>
    <scope>NUCLEOTIDE SEQUENCE [LARGE SCALE GENOMIC DNA]</scope>
    <source>
        <strain evidence="2 3">DSM 3089</strain>
    </source>
</reference>
<name>A0A1M5T2E1_9CLOT</name>
<organism evidence="2 3">
    <name type="scientific">Clostridium collagenovorans DSM 3089</name>
    <dbReference type="NCBI Taxonomy" id="1121306"/>
    <lineage>
        <taxon>Bacteria</taxon>
        <taxon>Bacillati</taxon>
        <taxon>Bacillota</taxon>
        <taxon>Clostridia</taxon>
        <taxon>Eubacteriales</taxon>
        <taxon>Clostridiaceae</taxon>
        <taxon>Clostridium</taxon>
    </lineage>
</organism>
<dbReference type="RefSeq" id="WP_072829559.1">
    <property type="nucleotide sequence ID" value="NZ_FQXP01000003.1"/>
</dbReference>
<keyword evidence="1" id="KW-1133">Transmembrane helix</keyword>
<evidence type="ECO:0000256" key="1">
    <source>
        <dbReference type="SAM" id="Phobius"/>
    </source>
</evidence>
<accession>A0A1M5T2E1</accession>
<proteinExistence type="predicted"/>
<dbReference type="NCBIfam" id="TIGR02532">
    <property type="entry name" value="IV_pilin_GFxxxE"/>
    <property type="match status" value="1"/>
</dbReference>
<dbReference type="Proteomes" id="UP000184526">
    <property type="component" value="Unassembled WGS sequence"/>
</dbReference>
<dbReference type="STRING" id="1121306.SAMN02745196_00412"/>
<protein>
    <submittedName>
        <fullName evidence="2">Prepilin-type N-terminal cleavage/methylation domain-containing protein</fullName>
    </submittedName>
</protein>
<keyword evidence="1" id="KW-0472">Membrane</keyword>
<dbReference type="EMBL" id="FQXP01000003">
    <property type="protein sequence ID" value="SHH44964.1"/>
    <property type="molecule type" value="Genomic_DNA"/>
</dbReference>
<dbReference type="InterPro" id="IPR012902">
    <property type="entry name" value="N_methyl_site"/>
</dbReference>
<evidence type="ECO:0000313" key="2">
    <source>
        <dbReference type="EMBL" id="SHH44964.1"/>
    </source>
</evidence>
<dbReference type="AlphaFoldDB" id="A0A1M5T2E1"/>